<proteinExistence type="predicted"/>
<organism evidence="3 4">
    <name type="scientific">Jeongeupia chitinilytica</name>
    <dbReference type="NCBI Taxonomy" id="1041641"/>
    <lineage>
        <taxon>Bacteria</taxon>
        <taxon>Pseudomonadati</taxon>
        <taxon>Pseudomonadota</taxon>
        <taxon>Betaproteobacteria</taxon>
        <taxon>Neisseriales</taxon>
        <taxon>Chitinibacteraceae</taxon>
        <taxon>Jeongeupia</taxon>
    </lineage>
</organism>
<dbReference type="Pfam" id="PF02613">
    <property type="entry name" value="Nitrate_red_del"/>
    <property type="match status" value="1"/>
</dbReference>
<sequence length="227" mass="24866">MPASSRHEASPAANHVLRLLGALLLYPAQSLRAVLPEIAAELATCRSLRRIDRERLTALIDELSTNDDVTAEETYVGLFDRGRATSLHLFEHLHGEGRERGAAMIRLGEMYHHAGFLLKPGELPDYLPALLEFLGHRPDDEVAAIMADCGHLVRGIGEAVAGRGSRYAAVFDAVLVHAGETGLDWSKAVEPEPLADIDDDWMDAPAFDKPDEQPTTSTIRFMPKPGR</sequence>
<protein>
    <submittedName>
        <fullName evidence="3">Respiratory nitrate reductase subunit</fullName>
    </submittedName>
</protein>
<dbReference type="InterPro" id="IPR003765">
    <property type="entry name" value="NO3_reductase_chaperone_NarJ"/>
</dbReference>
<dbReference type="SUPFAM" id="SSF89155">
    <property type="entry name" value="TorD-like"/>
    <property type="match status" value="1"/>
</dbReference>
<comment type="caution">
    <text evidence="3">The sequence shown here is derived from an EMBL/GenBank/DDBJ whole genome shotgun (WGS) entry which is preliminary data.</text>
</comment>
<feature type="region of interest" description="Disordered" evidence="2">
    <location>
        <begin position="203"/>
        <end position="227"/>
    </location>
</feature>
<evidence type="ECO:0000256" key="2">
    <source>
        <dbReference type="SAM" id="MobiDB-lite"/>
    </source>
</evidence>
<dbReference type="PANTHER" id="PTHR43680:SF2">
    <property type="entry name" value="NITRATE REDUCTASE MOLYBDENUM COFACTOR ASSEMBLY CHAPERONE NARJ"/>
    <property type="match status" value="1"/>
</dbReference>
<accession>A0ABQ3H3L4</accession>
<evidence type="ECO:0000313" key="3">
    <source>
        <dbReference type="EMBL" id="GHD68700.1"/>
    </source>
</evidence>
<evidence type="ECO:0000313" key="4">
    <source>
        <dbReference type="Proteomes" id="UP000604737"/>
    </source>
</evidence>
<gene>
    <name evidence="3" type="primary">narJ</name>
    <name evidence="3" type="ORF">GCM10007350_34500</name>
</gene>
<dbReference type="InterPro" id="IPR020945">
    <property type="entry name" value="DMSO/NO3_reduct_chaperone"/>
</dbReference>
<dbReference type="PANTHER" id="PTHR43680">
    <property type="entry name" value="NITRATE REDUCTASE MOLYBDENUM COFACTOR ASSEMBLY CHAPERONE"/>
    <property type="match status" value="1"/>
</dbReference>
<evidence type="ECO:0000256" key="1">
    <source>
        <dbReference type="ARBA" id="ARBA00023063"/>
    </source>
</evidence>
<dbReference type="Proteomes" id="UP000604737">
    <property type="component" value="Unassembled WGS sequence"/>
</dbReference>
<dbReference type="Gene3D" id="1.10.3480.10">
    <property type="entry name" value="TorD-like"/>
    <property type="match status" value="1"/>
</dbReference>
<dbReference type="InterPro" id="IPR036411">
    <property type="entry name" value="TorD-like_sf"/>
</dbReference>
<dbReference type="RefSeq" id="WP_189462198.1">
    <property type="nucleotide sequence ID" value="NZ_BMYO01000010.1"/>
</dbReference>
<keyword evidence="4" id="KW-1185">Reference proteome</keyword>
<keyword evidence="1" id="KW-0534">Nitrate assimilation</keyword>
<name>A0ABQ3H3L4_9NEIS</name>
<reference evidence="4" key="1">
    <citation type="journal article" date="2019" name="Int. J. Syst. Evol. Microbiol.">
        <title>The Global Catalogue of Microorganisms (GCM) 10K type strain sequencing project: providing services to taxonomists for standard genome sequencing and annotation.</title>
        <authorList>
            <consortium name="The Broad Institute Genomics Platform"/>
            <consortium name="The Broad Institute Genome Sequencing Center for Infectious Disease"/>
            <person name="Wu L."/>
            <person name="Ma J."/>
        </authorList>
    </citation>
    <scope>NUCLEOTIDE SEQUENCE [LARGE SCALE GENOMIC DNA]</scope>
    <source>
        <strain evidence="4">KCTC 23701</strain>
    </source>
</reference>
<dbReference type="EMBL" id="BMYO01000010">
    <property type="protein sequence ID" value="GHD68700.1"/>
    <property type="molecule type" value="Genomic_DNA"/>
</dbReference>
<dbReference type="NCBIfam" id="TIGR00684">
    <property type="entry name" value="narJ"/>
    <property type="match status" value="1"/>
</dbReference>